<evidence type="ECO:0000313" key="2">
    <source>
        <dbReference type="Proteomes" id="UP000324101"/>
    </source>
</evidence>
<accession>A0A5P2DWH7</accession>
<dbReference type="InterPro" id="IPR020323">
    <property type="entry name" value="DUF2716"/>
</dbReference>
<dbReference type="Gene3D" id="3.40.630.30">
    <property type="match status" value="1"/>
</dbReference>
<dbReference type="EMBL" id="CP029189">
    <property type="protein sequence ID" value="QES56999.1"/>
    <property type="molecule type" value="Genomic_DNA"/>
</dbReference>
<gene>
    <name evidence="1" type="ORF">DEJ51_24775</name>
</gene>
<reference evidence="1 2" key="1">
    <citation type="submission" date="2018-05" db="EMBL/GenBank/DDBJ databases">
        <title>Streptomyces venezuelae.</title>
        <authorList>
            <person name="Kim W."/>
            <person name="Lee N."/>
            <person name="Cho B.-K."/>
        </authorList>
    </citation>
    <scope>NUCLEOTIDE SEQUENCE [LARGE SCALE GENOMIC DNA]</scope>
    <source>
        <strain evidence="1 2">ATCC 21018</strain>
    </source>
</reference>
<evidence type="ECO:0008006" key="3">
    <source>
        <dbReference type="Google" id="ProtNLM"/>
    </source>
</evidence>
<organism evidence="1 2">
    <name type="scientific">Streptomyces venezuelae</name>
    <dbReference type="NCBI Taxonomy" id="54571"/>
    <lineage>
        <taxon>Bacteria</taxon>
        <taxon>Bacillati</taxon>
        <taxon>Actinomycetota</taxon>
        <taxon>Actinomycetes</taxon>
        <taxon>Kitasatosporales</taxon>
        <taxon>Streptomycetaceae</taxon>
        <taxon>Streptomyces</taxon>
    </lineage>
</organism>
<dbReference type="Pfam" id="PF10898">
    <property type="entry name" value="DUF2716"/>
    <property type="match status" value="1"/>
</dbReference>
<evidence type="ECO:0000313" key="1">
    <source>
        <dbReference type="EMBL" id="QES56999.1"/>
    </source>
</evidence>
<name>A0A5P2DWH7_STRVZ</name>
<dbReference type="Proteomes" id="UP000324101">
    <property type="component" value="Chromosome"/>
</dbReference>
<protein>
    <recommendedName>
        <fullName evidence="3">DUF2716 domain-containing protein</fullName>
    </recommendedName>
</protein>
<dbReference type="AlphaFoldDB" id="A0A5P2DWH7"/>
<sequence length="421" mass="45885">MIMDIGGVRALHDAQLRGRVPHRRPAGAVIERDGLLVRTHYGTHGTVEHGPLPQPPGAATVRRQLEAFAARNEPAEWKVHGHDAPGLAEELTAAGFEAGAERSLLVAECDALEGRTGTREDVRALVLDGSAGSARARELAATSGPHALALSEFEADAHRLYQRFGAAALPRRGRTAGIGWAGRPADTDFVVVGGLTGPHPELVRHFARLREKAYLMDRAARYCLVEAHGEVRTALLAAGFEELTTVRTHRWAPAGTPATTRPVRETIGALDDGPLWDRLEQEFGFRPSTSRFPGFEAPAPSVTWSLDAVDRGGEDSLDELRRITERALRSLTAPGQELFWLDWQHIGYAFDPHRVGGPGRPRWPGSVYPDGDYYLFLHPGLEFGTFGHPWEGTLTVFGAPLLAAAEGRLTPLLGEPLRRRD</sequence>
<proteinExistence type="predicted"/>